<dbReference type="Pfam" id="PF06803">
    <property type="entry name" value="DUF1232"/>
    <property type="match status" value="1"/>
</dbReference>
<dbReference type="InterPro" id="IPR010652">
    <property type="entry name" value="DUF1232"/>
</dbReference>
<keyword evidence="2 5" id="KW-0812">Transmembrane</keyword>
<keyword evidence="4 5" id="KW-0472">Membrane</keyword>
<keyword evidence="8" id="KW-1185">Reference proteome</keyword>
<reference evidence="7 8" key="1">
    <citation type="submission" date="2020-01" db="EMBL/GenBank/DDBJ databases">
        <authorList>
            <person name="Kim M."/>
        </authorList>
    </citation>
    <scope>NUCLEOTIDE SEQUENCE [LARGE SCALE GENOMIC DNA]</scope>
    <source>
        <strain evidence="7 8">BT10</strain>
    </source>
</reference>
<dbReference type="KEGG" id="nib:GU926_07335"/>
<dbReference type="Proteomes" id="UP000464214">
    <property type="component" value="Chromosome"/>
</dbReference>
<proteinExistence type="predicted"/>
<evidence type="ECO:0000313" key="8">
    <source>
        <dbReference type="Proteomes" id="UP000464214"/>
    </source>
</evidence>
<organism evidence="7 8">
    <name type="scientific">Nibribacter ruber</name>
    <dbReference type="NCBI Taxonomy" id="2698458"/>
    <lineage>
        <taxon>Bacteria</taxon>
        <taxon>Pseudomonadati</taxon>
        <taxon>Bacteroidota</taxon>
        <taxon>Cytophagia</taxon>
        <taxon>Cytophagales</taxon>
        <taxon>Hymenobacteraceae</taxon>
        <taxon>Nibribacter</taxon>
    </lineage>
</organism>
<keyword evidence="3 5" id="KW-1133">Transmembrane helix</keyword>
<dbReference type="RefSeq" id="WP_160690488.1">
    <property type="nucleotide sequence ID" value="NZ_CP047897.1"/>
</dbReference>
<sequence length="129" mass="14701">MWQKLKQWAKQLKADIQALALAVQDARVPWYAKVMAGITVAYALSPIDLIPDFIPILGYLDDLLLLPIGIWLSIKLIPPALFQEFQEQVALTGKQKLPQSKTAAVLIILLWLVVLWWAGGLAWHWYQNR</sequence>
<evidence type="ECO:0000256" key="1">
    <source>
        <dbReference type="ARBA" id="ARBA00004127"/>
    </source>
</evidence>
<dbReference type="EMBL" id="CP047897">
    <property type="protein sequence ID" value="QHL87253.1"/>
    <property type="molecule type" value="Genomic_DNA"/>
</dbReference>
<dbReference type="GO" id="GO:0012505">
    <property type="term" value="C:endomembrane system"/>
    <property type="evidence" value="ECO:0007669"/>
    <property type="project" value="UniProtKB-SubCell"/>
</dbReference>
<feature type="transmembrane region" description="Helical" evidence="5">
    <location>
        <begin position="103"/>
        <end position="126"/>
    </location>
</feature>
<comment type="subcellular location">
    <subcellularLocation>
        <location evidence="1">Endomembrane system</location>
        <topology evidence="1">Multi-pass membrane protein</topology>
    </subcellularLocation>
</comment>
<dbReference type="AlphaFoldDB" id="A0A6P1P155"/>
<evidence type="ECO:0000256" key="2">
    <source>
        <dbReference type="ARBA" id="ARBA00022692"/>
    </source>
</evidence>
<name>A0A6P1P155_9BACT</name>
<evidence type="ECO:0000313" key="7">
    <source>
        <dbReference type="EMBL" id="QHL87253.1"/>
    </source>
</evidence>
<gene>
    <name evidence="7" type="ORF">GU926_07335</name>
</gene>
<evidence type="ECO:0000256" key="4">
    <source>
        <dbReference type="ARBA" id="ARBA00023136"/>
    </source>
</evidence>
<evidence type="ECO:0000256" key="5">
    <source>
        <dbReference type="SAM" id="Phobius"/>
    </source>
</evidence>
<feature type="domain" description="DUF1232" evidence="6">
    <location>
        <begin position="32"/>
        <end position="67"/>
    </location>
</feature>
<accession>A0A6P1P155</accession>
<evidence type="ECO:0000256" key="3">
    <source>
        <dbReference type="ARBA" id="ARBA00022989"/>
    </source>
</evidence>
<protein>
    <submittedName>
        <fullName evidence="7">DUF1232 domain-containing protein</fullName>
    </submittedName>
</protein>
<evidence type="ECO:0000259" key="6">
    <source>
        <dbReference type="Pfam" id="PF06803"/>
    </source>
</evidence>